<dbReference type="InterPro" id="IPR002921">
    <property type="entry name" value="Fungal_lipase-type"/>
</dbReference>
<keyword evidence="1 3" id="KW-0732">Signal</keyword>
<dbReference type="CDD" id="cd00519">
    <property type="entry name" value="Lipase_3"/>
    <property type="match status" value="1"/>
</dbReference>
<proteinExistence type="predicted"/>
<dbReference type="SUPFAM" id="SSF53474">
    <property type="entry name" value="alpha/beta-Hydrolases"/>
    <property type="match status" value="1"/>
</dbReference>
<dbReference type="GO" id="GO:0016787">
    <property type="term" value="F:hydrolase activity"/>
    <property type="evidence" value="ECO:0007669"/>
    <property type="project" value="UniProtKB-KW"/>
</dbReference>
<dbReference type="STRING" id="1849047.A0A3D8Q4D8"/>
<evidence type="ECO:0000313" key="5">
    <source>
        <dbReference type="EMBL" id="RDW56567.1"/>
    </source>
</evidence>
<feature type="chain" id="PRO_5017813743" description="Fungal lipase-type domain-containing protein" evidence="3">
    <location>
        <begin position="21"/>
        <end position="310"/>
    </location>
</feature>
<comment type="caution">
    <text evidence="5">The sequence shown here is derived from an EMBL/GenBank/DDBJ whole genome shotgun (WGS) entry which is preliminary data.</text>
</comment>
<evidence type="ECO:0000313" key="6">
    <source>
        <dbReference type="Proteomes" id="UP000256645"/>
    </source>
</evidence>
<dbReference type="Proteomes" id="UP000256645">
    <property type="component" value="Unassembled WGS sequence"/>
</dbReference>
<sequence>MKFLGWSFTIVYCLFSFVAASPITAHSNESVVIEERGSALCRLTNIVEATPTIVTASTLSNMQFFAQYAAAAYCNSNPSLVGQAISCSTGCPSVTAALPTNYAYLGYDQSEVQGFLAIDTANSLIVISYMGTTNFDNIVADCDLVSGCKLHQGFQYAWEDVQMYTMDAIKAATAAYPSYAVVVTGHSLGGGVATIAAAYIRAAGIPADIYSYGSPRVGNTEFVNFVDAQQGSNYRVTHTTDPITRYPGQFFGYRHTSPEFWLSTGSATTTSYGIADIQVCEGISNKDCSVASSSVDLTPHMYYFQDIASC</sequence>
<protein>
    <recommendedName>
        <fullName evidence="4">Fungal lipase-type domain-containing protein</fullName>
    </recommendedName>
</protein>
<name>A0A3D8Q4D8_9HELO</name>
<dbReference type="EMBL" id="PDLM01000038">
    <property type="protein sequence ID" value="RDW56567.1"/>
    <property type="molecule type" value="Genomic_DNA"/>
</dbReference>
<feature type="signal peptide" evidence="3">
    <location>
        <begin position="1"/>
        <end position="20"/>
    </location>
</feature>
<dbReference type="InterPro" id="IPR029058">
    <property type="entry name" value="AB_hydrolase_fold"/>
</dbReference>
<accession>A0A3D8Q4D8</accession>
<gene>
    <name evidence="5" type="ORF">BP6252_14095</name>
</gene>
<reference evidence="5 6" key="1">
    <citation type="journal article" date="2018" name="IMA Fungus">
        <title>IMA Genome-F 9: Draft genome sequence of Annulohypoxylon stygium, Aspergillus mulundensis, Berkeleyomyces basicola (syn. Thielaviopsis basicola), Ceratocystis smalleyi, two Cercospora beticola strains, Coleophoma cylindrospora, Fusarium fracticaudum, Phialophora cf. hyalina, and Morchella septimelata.</title>
        <authorList>
            <person name="Wingfield B.D."/>
            <person name="Bills G.F."/>
            <person name="Dong Y."/>
            <person name="Huang W."/>
            <person name="Nel W.J."/>
            <person name="Swalarsk-Parry B.S."/>
            <person name="Vaghefi N."/>
            <person name="Wilken P.M."/>
            <person name="An Z."/>
            <person name="de Beer Z.W."/>
            <person name="De Vos L."/>
            <person name="Chen L."/>
            <person name="Duong T.A."/>
            <person name="Gao Y."/>
            <person name="Hammerbacher A."/>
            <person name="Kikkert J.R."/>
            <person name="Li Y."/>
            <person name="Li H."/>
            <person name="Li K."/>
            <person name="Li Q."/>
            <person name="Liu X."/>
            <person name="Ma X."/>
            <person name="Naidoo K."/>
            <person name="Pethybridge S.J."/>
            <person name="Sun J."/>
            <person name="Steenkamp E.T."/>
            <person name="van der Nest M.A."/>
            <person name="van Wyk S."/>
            <person name="Wingfield M.J."/>
            <person name="Xiong C."/>
            <person name="Yue Q."/>
            <person name="Zhang X."/>
        </authorList>
    </citation>
    <scope>NUCLEOTIDE SEQUENCE [LARGE SCALE GENOMIC DNA]</scope>
    <source>
        <strain evidence="5 6">BP6252</strain>
    </source>
</reference>
<feature type="domain" description="Fungal lipase-type" evidence="4">
    <location>
        <begin position="132"/>
        <end position="249"/>
    </location>
</feature>
<organism evidence="5 6">
    <name type="scientific">Coleophoma cylindrospora</name>
    <dbReference type="NCBI Taxonomy" id="1849047"/>
    <lineage>
        <taxon>Eukaryota</taxon>
        <taxon>Fungi</taxon>
        <taxon>Dikarya</taxon>
        <taxon>Ascomycota</taxon>
        <taxon>Pezizomycotina</taxon>
        <taxon>Leotiomycetes</taxon>
        <taxon>Helotiales</taxon>
        <taxon>Dermateaceae</taxon>
        <taxon>Coleophoma</taxon>
    </lineage>
</organism>
<evidence type="ECO:0000256" key="2">
    <source>
        <dbReference type="ARBA" id="ARBA00022801"/>
    </source>
</evidence>
<dbReference type="PANTHER" id="PTHR46640:SF1">
    <property type="entry name" value="FUNGAL LIPASE-LIKE DOMAIN-CONTAINING PROTEIN-RELATED"/>
    <property type="match status" value="1"/>
</dbReference>
<dbReference type="Pfam" id="PF01764">
    <property type="entry name" value="Lipase_3"/>
    <property type="match status" value="1"/>
</dbReference>
<dbReference type="AlphaFoldDB" id="A0A3D8Q4D8"/>
<keyword evidence="2" id="KW-0378">Hydrolase</keyword>
<dbReference type="Gene3D" id="3.40.50.1820">
    <property type="entry name" value="alpha/beta hydrolase"/>
    <property type="match status" value="1"/>
</dbReference>
<evidence type="ECO:0000256" key="3">
    <source>
        <dbReference type="SAM" id="SignalP"/>
    </source>
</evidence>
<dbReference type="GO" id="GO:0006629">
    <property type="term" value="P:lipid metabolic process"/>
    <property type="evidence" value="ECO:0007669"/>
    <property type="project" value="InterPro"/>
</dbReference>
<keyword evidence="6" id="KW-1185">Reference proteome</keyword>
<dbReference type="InterPro" id="IPR051299">
    <property type="entry name" value="AB_hydrolase_lip/est"/>
</dbReference>
<evidence type="ECO:0000256" key="1">
    <source>
        <dbReference type="ARBA" id="ARBA00022729"/>
    </source>
</evidence>
<dbReference type="PANTHER" id="PTHR46640">
    <property type="entry name" value="TRIACYLGLYCEROL LIPASE, PUTATIVE (AFU_ORTHOLOGUE AFUA_6G06510)-RELATED"/>
    <property type="match status" value="1"/>
</dbReference>
<dbReference type="OrthoDB" id="426718at2759"/>
<evidence type="ECO:0000259" key="4">
    <source>
        <dbReference type="Pfam" id="PF01764"/>
    </source>
</evidence>